<dbReference type="Proteomes" id="UP000790709">
    <property type="component" value="Unassembled WGS sequence"/>
</dbReference>
<protein>
    <submittedName>
        <fullName evidence="1">RCC1/BLIP-II</fullName>
    </submittedName>
</protein>
<name>A0ACB8B5K3_9AGAM</name>
<keyword evidence="2" id="KW-1185">Reference proteome</keyword>
<reference evidence="1" key="1">
    <citation type="journal article" date="2021" name="New Phytol.">
        <title>Evolutionary innovations through gain and loss of genes in the ectomycorrhizal Boletales.</title>
        <authorList>
            <person name="Wu G."/>
            <person name="Miyauchi S."/>
            <person name="Morin E."/>
            <person name="Kuo A."/>
            <person name="Drula E."/>
            <person name="Varga T."/>
            <person name="Kohler A."/>
            <person name="Feng B."/>
            <person name="Cao Y."/>
            <person name="Lipzen A."/>
            <person name="Daum C."/>
            <person name="Hundley H."/>
            <person name="Pangilinan J."/>
            <person name="Johnson J."/>
            <person name="Barry K."/>
            <person name="LaButti K."/>
            <person name="Ng V."/>
            <person name="Ahrendt S."/>
            <person name="Min B."/>
            <person name="Choi I.G."/>
            <person name="Park H."/>
            <person name="Plett J.M."/>
            <person name="Magnuson J."/>
            <person name="Spatafora J.W."/>
            <person name="Nagy L.G."/>
            <person name="Henrissat B."/>
            <person name="Grigoriev I.V."/>
            <person name="Yang Z.L."/>
            <person name="Xu J."/>
            <person name="Martin F.M."/>
        </authorList>
    </citation>
    <scope>NUCLEOTIDE SEQUENCE</scope>
    <source>
        <strain evidence="1">KUC20120723A-06</strain>
    </source>
</reference>
<organism evidence="1 2">
    <name type="scientific">Leucogyrophana mollusca</name>
    <dbReference type="NCBI Taxonomy" id="85980"/>
    <lineage>
        <taxon>Eukaryota</taxon>
        <taxon>Fungi</taxon>
        <taxon>Dikarya</taxon>
        <taxon>Basidiomycota</taxon>
        <taxon>Agaricomycotina</taxon>
        <taxon>Agaricomycetes</taxon>
        <taxon>Agaricomycetidae</taxon>
        <taxon>Boletales</taxon>
        <taxon>Boletales incertae sedis</taxon>
        <taxon>Leucogyrophana</taxon>
    </lineage>
</organism>
<comment type="caution">
    <text evidence="1">The sequence shown here is derived from an EMBL/GenBank/DDBJ whole genome shotgun (WGS) entry which is preliminary data.</text>
</comment>
<sequence>MERRPYILVASGSNSHGQLATDSTEDSHSFIRCIFAGCEPGLLPPNTHRVLQLASGANHTLVLLQRDDETRELWGCGDGHNGKLGREFRTKHGTASVFQPIDLPFRTTYAPLGYTCRLIAAAFETSYLVLSSPTRPDVLISMGANYFGSLGIGADETSNGPHIIPIDKILADGYLLDVNDFDLNSLSAGPRHVIMDVRASLRGGSRRSLLIGWGACRHGQLGNEVQTAMAANPQIIPVDISSDPPQSFALGEQHTAILHASGRVTTLGSNRRGQLQDAATWTNIRSIGCTWKGTYLMAERDGNRVVLATGSNSHGQLGQGNCTDSKEPVNLRPVDFPFSDEGRRLRVVVCGSEHILVLTALSAPDVTGDEESAVEVWGWGWNEHGNLGLGNTTDITTPTKIWPSVSDTDYSSSTVVGAWAGCGTSWIALS</sequence>
<evidence type="ECO:0000313" key="2">
    <source>
        <dbReference type="Proteomes" id="UP000790709"/>
    </source>
</evidence>
<proteinExistence type="predicted"/>
<dbReference type="EMBL" id="MU266550">
    <property type="protein sequence ID" value="KAH7920932.1"/>
    <property type="molecule type" value="Genomic_DNA"/>
</dbReference>
<evidence type="ECO:0000313" key="1">
    <source>
        <dbReference type="EMBL" id="KAH7920932.1"/>
    </source>
</evidence>
<gene>
    <name evidence="1" type="ORF">BV22DRAFT_1020293</name>
</gene>
<accession>A0ACB8B5K3</accession>